<sequence>MSTISSKTTRISALLPVTLIDEVKKESRLHNVAQSSIIKNALELWLQYKLKRDARELAVMNFNDLPSEDDWSMVQSKIS</sequence>
<proteinExistence type="predicted"/>
<evidence type="ECO:0000313" key="2">
    <source>
        <dbReference type="Proteomes" id="UP000178925"/>
    </source>
</evidence>
<dbReference type="Proteomes" id="UP000178925">
    <property type="component" value="Unassembled WGS sequence"/>
</dbReference>
<organism evidence="1 2">
    <name type="scientific">Candidatus Falkowbacteria bacterium RIFOXYA2_FULL_47_9</name>
    <dbReference type="NCBI Taxonomy" id="1797995"/>
    <lineage>
        <taxon>Bacteria</taxon>
        <taxon>Candidatus Falkowiibacteriota</taxon>
    </lineage>
</organism>
<evidence type="ECO:0000313" key="1">
    <source>
        <dbReference type="EMBL" id="OGF26573.1"/>
    </source>
</evidence>
<evidence type="ECO:0008006" key="3">
    <source>
        <dbReference type="Google" id="ProtNLM"/>
    </source>
</evidence>
<name>A0A1F5SJF7_9BACT</name>
<dbReference type="STRING" id="1797995.A2242_03115"/>
<reference evidence="1 2" key="1">
    <citation type="journal article" date="2016" name="Nat. Commun.">
        <title>Thousands of microbial genomes shed light on interconnected biogeochemical processes in an aquifer system.</title>
        <authorList>
            <person name="Anantharaman K."/>
            <person name="Brown C.T."/>
            <person name="Hug L.A."/>
            <person name="Sharon I."/>
            <person name="Castelle C.J."/>
            <person name="Probst A.J."/>
            <person name="Thomas B.C."/>
            <person name="Singh A."/>
            <person name="Wilkins M.J."/>
            <person name="Karaoz U."/>
            <person name="Brodie E.L."/>
            <person name="Williams K.H."/>
            <person name="Hubbard S.S."/>
            <person name="Banfield J.F."/>
        </authorList>
    </citation>
    <scope>NUCLEOTIDE SEQUENCE [LARGE SCALE GENOMIC DNA]</scope>
</reference>
<protein>
    <recommendedName>
        <fullName evidence="3">Ribbon-helix-helix protein CopG domain-containing protein</fullName>
    </recommendedName>
</protein>
<accession>A0A1F5SJF7</accession>
<dbReference type="AlphaFoldDB" id="A0A1F5SJF7"/>
<dbReference type="EMBL" id="MFGC01000043">
    <property type="protein sequence ID" value="OGF26573.1"/>
    <property type="molecule type" value="Genomic_DNA"/>
</dbReference>
<gene>
    <name evidence="1" type="ORF">A2242_03115</name>
</gene>
<comment type="caution">
    <text evidence="1">The sequence shown here is derived from an EMBL/GenBank/DDBJ whole genome shotgun (WGS) entry which is preliminary data.</text>
</comment>